<dbReference type="Pfam" id="PF06224">
    <property type="entry name" value="AlkZ-like"/>
    <property type="match status" value="1"/>
</dbReference>
<dbReference type="EMBL" id="RKKB01000003">
    <property type="protein sequence ID" value="RPA32251.1"/>
    <property type="molecule type" value="Genomic_DNA"/>
</dbReference>
<evidence type="ECO:0000313" key="1">
    <source>
        <dbReference type="EMBL" id="AZG34159.1"/>
    </source>
</evidence>
<sequence>MTNPYSAKQWLQLNMQQQGLLQPATSLSALLQQISYVQIDSINVVERAHHHVLHSRLPDYSTSMLDRAMSDKTVFEYWSHAAAYLPIDDYRFSLYRKQHLQQGGTHWFEPEHKVMREVKARISSEGPLKSSQFTHRSDTPNGTWWDWKPAKKALEQLFMQGELMVARRDKFQKVYDLTERVLPKHIDTTVPSDTKFAQHLIHRYLSAHGFGNLQQIQYLRKGLKPLLSKTLAQLCEQGDIASFTESSATTQPVYFYQPTQALPTTMPNKVWLLNPFDNLVIQRQKLKQWFGFNYQIEVYVPEAKRQFGYYSLPILWRDRFVGRVDVKADRKNQCLLLQRISFEADAFDDHSTDISMSDTTDREAFIAAFVDAIEHYATFNNCQRWQLVQCNDAAIRYLLVKASKHRP</sequence>
<organism evidence="2 4">
    <name type="scientific">Shewanella psychromarinicola</name>
    <dbReference type="NCBI Taxonomy" id="2487742"/>
    <lineage>
        <taxon>Bacteria</taxon>
        <taxon>Pseudomonadati</taxon>
        <taxon>Pseudomonadota</taxon>
        <taxon>Gammaproteobacteria</taxon>
        <taxon>Alteromonadales</taxon>
        <taxon>Shewanellaceae</taxon>
        <taxon>Shewanella</taxon>
    </lineage>
</organism>
<proteinExistence type="predicted"/>
<dbReference type="EMBL" id="CP034073">
    <property type="protein sequence ID" value="AZG34159.1"/>
    <property type="molecule type" value="Genomic_DNA"/>
</dbReference>
<reference evidence="2" key="3">
    <citation type="submission" date="2018-11" db="EMBL/GenBank/DDBJ databases">
        <authorList>
            <person name="Hwang Y.J."/>
            <person name="Hwang C.Y."/>
        </authorList>
    </citation>
    <scope>NUCLEOTIDE SEQUENCE</scope>
    <source>
        <strain evidence="2">R106</strain>
    </source>
</reference>
<name>A0A3N4EE79_9GAMM</name>
<dbReference type="InterPro" id="IPR009351">
    <property type="entry name" value="AlkZ-like"/>
</dbReference>
<reference evidence="4" key="2">
    <citation type="submission" date="2018-11" db="EMBL/GenBank/DDBJ databases">
        <title>Shewanella sp. R106.</title>
        <authorList>
            <person name="Hwang Y.J."/>
            <person name="Hwang C.Y."/>
        </authorList>
    </citation>
    <scope>NUCLEOTIDE SEQUENCE [LARGE SCALE GENOMIC DNA]</scope>
    <source>
        <strain evidence="4">R106</strain>
    </source>
</reference>
<reference evidence="1 3" key="1">
    <citation type="submission" date="2018-11" db="EMBL/GenBank/DDBJ databases">
        <title>Shewanella sp. M2.</title>
        <authorList>
            <person name="Hwang Y.J."/>
            <person name="Hwang C.Y."/>
        </authorList>
    </citation>
    <scope>NUCLEOTIDE SEQUENCE [LARGE SCALE GENOMIC DNA]</scope>
    <source>
        <strain evidence="1 3">M2</strain>
    </source>
</reference>
<dbReference type="AlphaFoldDB" id="A0A3N4EE79"/>
<dbReference type="OrthoDB" id="9787207at2"/>
<dbReference type="Proteomes" id="UP000273778">
    <property type="component" value="Chromosome"/>
</dbReference>
<keyword evidence="3" id="KW-1185">Reference proteome</keyword>
<dbReference type="Proteomes" id="UP000278855">
    <property type="component" value="Unassembled WGS sequence"/>
</dbReference>
<dbReference type="PANTHER" id="PTHR30528:SF0">
    <property type="entry name" value="CYTOPLASMIC PROTEIN"/>
    <property type="match status" value="1"/>
</dbReference>
<evidence type="ECO:0000313" key="4">
    <source>
        <dbReference type="Proteomes" id="UP000278855"/>
    </source>
</evidence>
<gene>
    <name evidence="2" type="ORF">EGC77_10540</name>
    <name evidence="1" type="ORF">EGC80_03945</name>
</gene>
<protein>
    <submittedName>
        <fullName evidence="2">Winged helix-turn-helix domain-containing protein</fullName>
    </submittedName>
</protein>
<dbReference type="RefSeq" id="WP_124012801.1">
    <property type="nucleotide sequence ID" value="NZ_CP034073.1"/>
</dbReference>
<accession>A0A3N4EE79</accession>
<dbReference type="PANTHER" id="PTHR30528">
    <property type="entry name" value="CYTOPLASMIC PROTEIN"/>
    <property type="match status" value="1"/>
</dbReference>
<evidence type="ECO:0000313" key="2">
    <source>
        <dbReference type="EMBL" id="RPA32251.1"/>
    </source>
</evidence>
<dbReference type="KEGG" id="spsr:EGC80_03945"/>
<evidence type="ECO:0000313" key="3">
    <source>
        <dbReference type="Proteomes" id="UP000273778"/>
    </source>
</evidence>